<accession>A0A9X0QGR7</accession>
<organism evidence="5 6">
    <name type="scientific">Tunturiibacter gelidiferens</name>
    <dbReference type="NCBI Taxonomy" id="3069689"/>
    <lineage>
        <taxon>Bacteria</taxon>
        <taxon>Pseudomonadati</taxon>
        <taxon>Acidobacteriota</taxon>
        <taxon>Terriglobia</taxon>
        <taxon>Terriglobales</taxon>
        <taxon>Acidobacteriaceae</taxon>
        <taxon>Tunturiibacter</taxon>
    </lineage>
</organism>
<dbReference type="GO" id="GO:0005737">
    <property type="term" value="C:cytoplasm"/>
    <property type="evidence" value="ECO:0007669"/>
    <property type="project" value="TreeGrafter"/>
</dbReference>
<dbReference type="PANTHER" id="PTHR43104:SF2">
    <property type="entry name" value="L-2-HYDROXYGLUTARATE DEHYDROGENASE, MITOCHONDRIAL"/>
    <property type="match status" value="1"/>
</dbReference>
<proteinExistence type="predicted"/>
<dbReference type="AlphaFoldDB" id="A0A9X0QGR7"/>
<keyword evidence="4" id="KW-0560">Oxidoreductase</keyword>
<dbReference type="GO" id="GO:0047545">
    <property type="term" value="F:(S)-2-hydroxyglutarate dehydrogenase activity"/>
    <property type="evidence" value="ECO:0007669"/>
    <property type="project" value="TreeGrafter"/>
</dbReference>
<dbReference type="EMBL" id="JACHEB010000008">
    <property type="protein sequence ID" value="MBB5329940.1"/>
    <property type="molecule type" value="Genomic_DNA"/>
</dbReference>
<protein>
    <submittedName>
        <fullName evidence="5">L-2-hydroxyglutarate oxidase LhgO</fullName>
    </submittedName>
</protein>
<evidence type="ECO:0000256" key="4">
    <source>
        <dbReference type="ARBA" id="ARBA00023002"/>
    </source>
</evidence>
<gene>
    <name evidence="5" type="ORF">HDF14_003569</name>
</gene>
<name>A0A9X0QGR7_9BACT</name>
<keyword evidence="2" id="KW-0285">Flavoprotein</keyword>
<sequence>MDEYYRSLNKAAFVRSLQRLVPEITADDLVPGGSGVRVQALGINGKLIDDFHFAYTKGVVHVCNVPSPAATASLAIAKHIVETVLQHDEDLLTVRS</sequence>
<dbReference type="Proteomes" id="UP000535182">
    <property type="component" value="Unassembled WGS sequence"/>
</dbReference>
<dbReference type="InterPro" id="IPR036188">
    <property type="entry name" value="FAD/NAD-bd_sf"/>
</dbReference>
<dbReference type="RefSeq" id="WP_221304737.1">
    <property type="nucleotide sequence ID" value="NZ_JACHEB010000008.1"/>
</dbReference>
<dbReference type="Gene3D" id="3.30.9.10">
    <property type="entry name" value="D-Amino Acid Oxidase, subunit A, domain 2"/>
    <property type="match status" value="1"/>
</dbReference>
<comment type="caution">
    <text evidence="5">The sequence shown here is derived from an EMBL/GenBank/DDBJ whole genome shotgun (WGS) entry which is preliminary data.</text>
</comment>
<keyword evidence="6" id="KW-1185">Reference proteome</keyword>
<reference evidence="5 6" key="1">
    <citation type="submission" date="2020-08" db="EMBL/GenBank/DDBJ databases">
        <title>Genomic Encyclopedia of Type Strains, Phase IV (KMG-V): Genome sequencing to study the core and pangenomes of soil and plant-associated prokaryotes.</title>
        <authorList>
            <person name="Whitman W."/>
        </authorList>
    </citation>
    <scope>NUCLEOTIDE SEQUENCE [LARGE SCALE GENOMIC DNA]</scope>
    <source>
        <strain evidence="5 6">X5P2</strain>
    </source>
</reference>
<evidence type="ECO:0000256" key="1">
    <source>
        <dbReference type="ARBA" id="ARBA00001974"/>
    </source>
</evidence>
<evidence type="ECO:0000256" key="3">
    <source>
        <dbReference type="ARBA" id="ARBA00022827"/>
    </source>
</evidence>
<evidence type="ECO:0000256" key="2">
    <source>
        <dbReference type="ARBA" id="ARBA00022630"/>
    </source>
</evidence>
<comment type="cofactor">
    <cofactor evidence="1">
        <name>FAD</name>
        <dbReference type="ChEBI" id="CHEBI:57692"/>
    </cofactor>
</comment>
<keyword evidence="3" id="KW-0274">FAD</keyword>
<dbReference type="PANTHER" id="PTHR43104">
    <property type="entry name" value="L-2-HYDROXYGLUTARATE DEHYDROGENASE, MITOCHONDRIAL"/>
    <property type="match status" value="1"/>
</dbReference>
<dbReference type="Gene3D" id="3.50.50.60">
    <property type="entry name" value="FAD/NAD(P)-binding domain"/>
    <property type="match status" value="1"/>
</dbReference>
<evidence type="ECO:0000313" key="6">
    <source>
        <dbReference type="Proteomes" id="UP000535182"/>
    </source>
</evidence>
<evidence type="ECO:0000313" key="5">
    <source>
        <dbReference type="EMBL" id="MBB5329940.1"/>
    </source>
</evidence>